<evidence type="ECO:0000259" key="1">
    <source>
        <dbReference type="PROSITE" id="PS51186"/>
    </source>
</evidence>
<dbReference type="InterPro" id="IPR000182">
    <property type="entry name" value="GNAT_dom"/>
</dbReference>
<reference evidence="2" key="1">
    <citation type="submission" date="2017-09" db="EMBL/GenBank/DDBJ databases">
        <title>Polyketide synthases of a Diaporthe helianthi virulent isolate.</title>
        <authorList>
            <person name="Baroncelli R."/>
        </authorList>
    </citation>
    <scope>NUCLEOTIDE SEQUENCE [LARGE SCALE GENOMIC DNA]</scope>
    <source>
        <strain evidence="2">7/96</strain>
    </source>
</reference>
<dbReference type="Gene3D" id="3.40.630.30">
    <property type="match status" value="1"/>
</dbReference>
<feature type="domain" description="N-acetyltransferase" evidence="1">
    <location>
        <begin position="64"/>
        <end position="209"/>
    </location>
</feature>
<proteinExistence type="predicted"/>
<evidence type="ECO:0000313" key="3">
    <source>
        <dbReference type="Proteomes" id="UP000094444"/>
    </source>
</evidence>
<dbReference type="AlphaFoldDB" id="A0A2P5HHG7"/>
<comment type="caution">
    <text evidence="2">The sequence shown here is derived from an EMBL/GenBank/DDBJ whole genome shotgun (WGS) entry which is preliminary data.</text>
</comment>
<dbReference type="Proteomes" id="UP000094444">
    <property type="component" value="Unassembled WGS sequence"/>
</dbReference>
<organism evidence="2 3">
    <name type="scientific">Diaporthe helianthi</name>
    <dbReference type="NCBI Taxonomy" id="158607"/>
    <lineage>
        <taxon>Eukaryota</taxon>
        <taxon>Fungi</taxon>
        <taxon>Dikarya</taxon>
        <taxon>Ascomycota</taxon>
        <taxon>Pezizomycotina</taxon>
        <taxon>Sordariomycetes</taxon>
        <taxon>Sordariomycetidae</taxon>
        <taxon>Diaporthales</taxon>
        <taxon>Diaporthaceae</taxon>
        <taxon>Diaporthe</taxon>
    </lineage>
</organism>
<dbReference type="SUPFAM" id="SSF55729">
    <property type="entry name" value="Acyl-CoA N-acyltransferases (Nat)"/>
    <property type="match status" value="1"/>
</dbReference>
<dbReference type="OrthoDB" id="4738875at2759"/>
<dbReference type="PANTHER" id="PTHR42791">
    <property type="entry name" value="GNAT FAMILY ACETYLTRANSFERASE"/>
    <property type="match status" value="1"/>
</dbReference>
<dbReference type="PROSITE" id="PS51186">
    <property type="entry name" value="GNAT"/>
    <property type="match status" value="1"/>
</dbReference>
<dbReference type="STRING" id="158607.A0A2P5HHG7"/>
<dbReference type="InterPro" id="IPR052523">
    <property type="entry name" value="Trichothecene_AcTrans"/>
</dbReference>
<keyword evidence="3" id="KW-1185">Reference proteome</keyword>
<dbReference type="InterPro" id="IPR016181">
    <property type="entry name" value="Acyl_CoA_acyltransferase"/>
</dbReference>
<name>A0A2P5HHG7_DIAHE</name>
<dbReference type="Pfam" id="PF13508">
    <property type="entry name" value="Acetyltransf_7"/>
    <property type="match status" value="1"/>
</dbReference>
<dbReference type="PANTHER" id="PTHR42791:SF14">
    <property type="entry name" value="N-ACETYLTRANSFERASE DOMAIN-CONTAINING PROTEIN"/>
    <property type="match status" value="1"/>
</dbReference>
<sequence length="220" mass="24797">MEVALVSDEEMPTFVEVMSKAFGHDAPFVDIYFPNHDTPAGQVQLSKRLTAWKQGSESSTFLKAVTRTDNGDQEKTIGIAIWTLMKEAPASEMAEAENVEEVWPVADDREFMTELWREYVIPRTHSVQNSDGKGIYALELLAVHPNHRRLGAGRALVEWETKASDEQGVKAVVEGTPMGRQLYEKCGLSVQIEQMRFDPGQKFIGRRLPELTYLTREPQG</sequence>
<dbReference type="CDD" id="cd04301">
    <property type="entry name" value="NAT_SF"/>
    <property type="match status" value="1"/>
</dbReference>
<evidence type="ECO:0000313" key="2">
    <source>
        <dbReference type="EMBL" id="POS69691.1"/>
    </source>
</evidence>
<protein>
    <recommendedName>
        <fullName evidence="1">N-acetyltransferase domain-containing protein</fullName>
    </recommendedName>
</protein>
<gene>
    <name evidence="2" type="ORF">DHEL01_v211917</name>
</gene>
<accession>A0A2P5HHG7</accession>
<dbReference type="GO" id="GO:0016747">
    <property type="term" value="F:acyltransferase activity, transferring groups other than amino-acyl groups"/>
    <property type="evidence" value="ECO:0007669"/>
    <property type="project" value="InterPro"/>
</dbReference>
<dbReference type="InParanoid" id="A0A2P5HHG7"/>
<dbReference type="EMBL" id="MAVT02002065">
    <property type="protein sequence ID" value="POS69691.1"/>
    <property type="molecule type" value="Genomic_DNA"/>
</dbReference>